<dbReference type="InterPro" id="IPR050204">
    <property type="entry name" value="AraC_XylS_family_regulators"/>
</dbReference>
<evidence type="ECO:0000259" key="5">
    <source>
        <dbReference type="PROSITE" id="PS01124"/>
    </source>
</evidence>
<feature type="region of interest" description="Disordered" evidence="4">
    <location>
        <begin position="138"/>
        <end position="166"/>
    </location>
</feature>
<name>A0ABW1J046_9PSEU</name>
<evidence type="ECO:0000313" key="6">
    <source>
        <dbReference type="EMBL" id="MFC5994158.1"/>
    </source>
</evidence>
<evidence type="ECO:0000256" key="3">
    <source>
        <dbReference type="ARBA" id="ARBA00023163"/>
    </source>
</evidence>
<dbReference type="InterPro" id="IPR018062">
    <property type="entry name" value="HTH_AraC-typ_CS"/>
</dbReference>
<dbReference type="Proteomes" id="UP001596302">
    <property type="component" value="Unassembled WGS sequence"/>
</dbReference>
<organism evidence="6 7">
    <name type="scientific">Pseudonocardia hispaniensis</name>
    <dbReference type="NCBI Taxonomy" id="904933"/>
    <lineage>
        <taxon>Bacteria</taxon>
        <taxon>Bacillati</taxon>
        <taxon>Actinomycetota</taxon>
        <taxon>Actinomycetes</taxon>
        <taxon>Pseudonocardiales</taxon>
        <taxon>Pseudonocardiaceae</taxon>
        <taxon>Pseudonocardia</taxon>
    </lineage>
</organism>
<dbReference type="EMBL" id="JBHSQW010000016">
    <property type="protein sequence ID" value="MFC5994158.1"/>
    <property type="molecule type" value="Genomic_DNA"/>
</dbReference>
<accession>A0ABW1J046</accession>
<proteinExistence type="predicted"/>
<dbReference type="PANTHER" id="PTHR46796:SF2">
    <property type="entry name" value="TRANSCRIPTIONAL REGULATORY PROTEIN"/>
    <property type="match status" value="1"/>
</dbReference>
<keyword evidence="2" id="KW-0238">DNA-binding</keyword>
<dbReference type="Gene3D" id="1.10.10.60">
    <property type="entry name" value="Homeodomain-like"/>
    <property type="match status" value="2"/>
</dbReference>
<gene>
    <name evidence="6" type="ORF">ACFQE5_08035</name>
</gene>
<dbReference type="PANTHER" id="PTHR46796">
    <property type="entry name" value="HTH-TYPE TRANSCRIPTIONAL ACTIVATOR RHAS-RELATED"/>
    <property type="match status" value="1"/>
</dbReference>
<reference evidence="7" key="1">
    <citation type="journal article" date="2019" name="Int. J. Syst. Evol. Microbiol.">
        <title>The Global Catalogue of Microorganisms (GCM) 10K type strain sequencing project: providing services to taxonomists for standard genome sequencing and annotation.</title>
        <authorList>
            <consortium name="The Broad Institute Genomics Platform"/>
            <consortium name="The Broad Institute Genome Sequencing Center for Infectious Disease"/>
            <person name="Wu L."/>
            <person name="Ma J."/>
        </authorList>
    </citation>
    <scope>NUCLEOTIDE SEQUENCE [LARGE SCALE GENOMIC DNA]</scope>
    <source>
        <strain evidence="7">CCM 8391</strain>
    </source>
</reference>
<dbReference type="Pfam" id="PF12833">
    <property type="entry name" value="HTH_18"/>
    <property type="match status" value="1"/>
</dbReference>
<dbReference type="SMART" id="SM00342">
    <property type="entry name" value="HTH_ARAC"/>
    <property type="match status" value="1"/>
</dbReference>
<dbReference type="InterPro" id="IPR009057">
    <property type="entry name" value="Homeodomain-like_sf"/>
</dbReference>
<dbReference type="InterPro" id="IPR018060">
    <property type="entry name" value="HTH_AraC"/>
</dbReference>
<dbReference type="InterPro" id="IPR020449">
    <property type="entry name" value="Tscrpt_reg_AraC-type_HTH"/>
</dbReference>
<dbReference type="SUPFAM" id="SSF46689">
    <property type="entry name" value="Homeodomain-like"/>
    <property type="match status" value="2"/>
</dbReference>
<dbReference type="PROSITE" id="PS00041">
    <property type="entry name" value="HTH_ARAC_FAMILY_1"/>
    <property type="match status" value="1"/>
</dbReference>
<dbReference type="PROSITE" id="PS01124">
    <property type="entry name" value="HTH_ARAC_FAMILY_2"/>
    <property type="match status" value="1"/>
</dbReference>
<keyword evidence="7" id="KW-1185">Reference proteome</keyword>
<evidence type="ECO:0000256" key="2">
    <source>
        <dbReference type="ARBA" id="ARBA00023125"/>
    </source>
</evidence>
<dbReference type="RefSeq" id="WP_379584200.1">
    <property type="nucleotide sequence ID" value="NZ_JBHSQW010000016.1"/>
</dbReference>
<evidence type="ECO:0000256" key="1">
    <source>
        <dbReference type="ARBA" id="ARBA00023015"/>
    </source>
</evidence>
<protein>
    <submittedName>
        <fullName evidence="6">Helix-turn-helix transcriptional regulator</fullName>
    </submittedName>
</protein>
<feature type="domain" description="HTH araC/xylS-type" evidence="5">
    <location>
        <begin position="13"/>
        <end position="111"/>
    </location>
</feature>
<keyword evidence="1" id="KW-0805">Transcription regulation</keyword>
<evidence type="ECO:0000256" key="4">
    <source>
        <dbReference type="SAM" id="MobiDB-lite"/>
    </source>
</evidence>
<comment type="caution">
    <text evidence="6">The sequence shown here is derived from an EMBL/GenBank/DDBJ whole genome shotgun (WGS) entry which is preliminary data.</text>
</comment>
<evidence type="ECO:0000313" key="7">
    <source>
        <dbReference type="Proteomes" id="UP001596302"/>
    </source>
</evidence>
<keyword evidence="3" id="KW-0804">Transcription</keyword>
<dbReference type="PRINTS" id="PR00032">
    <property type="entry name" value="HTHARAC"/>
</dbReference>
<sequence length="166" mass="17679">MTAPAVPNVFHLRRARDLIDRRFAEPLDLDAMAAAAGFSRCHFARAFRAAYGETPGTYLTRRRIERAKDLLRAANLTVTEICHLVGFASLGSFSSTFSDLVGCAPTEYRRRTLARGGPPPIPGCFLMAWSRPGVGGVPAGSAIGEKPGAADGPSLGGIDHPTGRTR</sequence>